<evidence type="ECO:0000259" key="14">
    <source>
        <dbReference type="PROSITE" id="PS50184"/>
    </source>
</evidence>
<evidence type="ECO:0000256" key="8">
    <source>
        <dbReference type="ARBA" id="ARBA00039941"/>
    </source>
</evidence>
<dbReference type="GO" id="GO:0008201">
    <property type="term" value="F:heparin binding"/>
    <property type="evidence" value="ECO:0007669"/>
    <property type="project" value="TreeGrafter"/>
</dbReference>
<dbReference type="InterPro" id="IPR043973">
    <property type="entry name" value="TSP1_CCN"/>
</dbReference>
<dbReference type="GO" id="GO:0005178">
    <property type="term" value="F:integrin binding"/>
    <property type="evidence" value="ECO:0007669"/>
    <property type="project" value="TreeGrafter"/>
</dbReference>
<dbReference type="InterPro" id="IPR006208">
    <property type="entry name" value="Glyco_hormone_CN"/>
</dbReference>
<evidence type="ECO:0000256" key="2">
    <source>
        <dbReference type="ARBA" id="ARBA00008125"/>
    </source>
</evidence>
<dbReference type="InterPro" id="IPR000884">
    <property type="entry name" value="TSP1_rpt"/>
</dbReference>
<keyword evidence="3" id="KW-0964">Secreted</keyword>
<evidence type="ECO:0000256" key="7">
    <source>
        <dbReference type="ARBA" id="ARBA00023183"/>
    </source>
</evidence>
<evidence type="ECO:0000256" key="6">
    <source>
        <dbReference type="ARBA" id="ARBA00023157"/>
    </source>
</evidence>
<evidence type="ECO:0000313" key="17">
    <source>
        <dbReference type="Proteomes" id="UP000261600"/>
    </source>
</evidence>
<sequence length="351" mass="39199">MWTEEDSFIPGCCYKETGNVHSYRNVAPGITQVFFSFYLLFLVCFSFWVSASCLANCQCPREVPKCAAGVSLILDSCGCCKVCAQQLFEDCSKTQPCDHTKGLECNLGGGSAKGVCRAGRTCEYNSKIYQNGEIFRPNCKHQCTCVDGVVGCVSLCPSELSLLRLGWAKPGEVKVQGWCCKQLAYSKDAKKERVVCVSQTTAWSPCSKSCGTGVSSRTTNRNTQCKLVRETRLCKVRTCNQMTFSKLMKQQNCNHTEKTSCPVKMSYSGCRSLKKFQPIYCGCRSDGRCCRPHRTWTIRVRFQCKNGEIITRMLMMIKSCKCNHNSSGGNEKSPALYGLFNDIHSENVKER</sequence>
<dbReference type="Pfam" id="PF00007">
    <property type="entry name" value="Cys_knot"/>
    <property type="match status" value="1"/>
</dbReference>
<feature type="transmembrane region" description="Helical" evidence="12">
    <location>
        <begin position="33"/>
        <end position="51"/>
    </location>
</feature>
<evidence type="ECO:0000256" key="3">
    <source>
        <dbReference type="ARBA" id="ARBA00022525"/>
    </source>
</evidence>
<dbReference type="SMART" id="SM00214">
    <property type="entry name" value="VWC"/>
    <property type="match status" value="1"/>
</dbReference>
<dbReference type="GO" id="GO:0030335">
    <property type="term" value="P:positive regulation of cell migration"/>
    <property type="evidence" value="ECO:0007669"/>
    <property type="project" value="TreeGrafter"/>
</dbReference>
<evidence type="ECO:0000256" key="1">
    <source>
        <dbReference type="ARBA" id="ARBA00004613"/>
    </source>
</evidence>
<dbReference type="SMART" id="SM00209">
    <property type="entry name" value="TSP1"/>
    <property type="match status" value="1"/>
</dbReference>
<protein>
    <recommendedName>
        <fullName evidence="8">CCN family member 1</fullName>
    </recommendedName>
    <alternativeName>
        <fullName evidence="10">Cellular communication network factor 1</fullName>
    </alternativeName>
    <alternativeName>
        <fullName evidence="9">Protein CYR61</fullName>
    </alternativeName>
</protein>
<keyword evidence="7" id="KW-0340">Growth factor binding</keyword>
<keyword evidence="12" id="KW-1133">Transmembrane helix</keyword>
<dbReference type="GO" id="GO:0007165">
    <property type="term" value="P:signal transduction"/>
    <property type="evidence" value="ECO:0007669"/>
    <property type="project" value="InterPro"/>
</dbReference>
<dbReference type="PANTHER" id="PTHR11348">
    <property type="entry name" value="CONNECTIVE TISSUE GROWTH FACTOR-RELATED"/>
    <property type="match status" value="1"/>
</dbReference>
<feature type="domain" description="VWFC" evidence="14">
    <location>
        <begin position="120"/>
        <end position="197"/>
    </location>
</feature>
<dbReference type="InterPro" id="IPR001007">
    <property type="entry name" value="VWF_dom"/>
</dbReference>
<dbReference type="Ensembl" id="ENSMALT00000031119.1">
    <property type="protein sequence ID" value="ENSMALP00000030580.1"/>
    <property type="gene ID" value="ENSMALG00000021007.1"/>
</dbReference>
<dbReference type="PROSITE" id="PS50184">
    <property type="entry name" value="VWFC_2"/>
    <property type="match status" value="1"/>
</dbReference>
<dbReference type="Proteomes" id="UP000261600">
    <property type="component" value="Unplaced"/>
</dbReference>
<dbReference type="Pfam" id="PF00093">
    <property type="entry name" value="VWC"/>
    <property type="match status" value="1"/>
</dbReference>
<dbReference type="PANTHER" id="PTHR11348:SF18">
    <property type="entry name" value="CCN FAMILY MEMBER 1"/>
    <property type="match status" value="1"/>
</dbReference>
<evidence type="ECO:0000313" key="16">
    <source>
        <dbReference type="Ensembl" id="ENSMALP00000030580.1"/>
    </source>
</evidence>
<evidence type="ECO:0000256" key="9">
    <source>
        <dbReference type="ARBA" id="ARBA00042204"/>
    </source>
</evidence>
<keyword evidence="12" id="KW-0812">Transmembrane</keyword>
<keyword evidence="5" id="KW-0732">Signal</keyword>
<dbReference type="PROSITE" id="PS51323">
    <property type="entry name" value="IGFBP_N_2"/>
    <property type="match status" value="1"/>
</dbReference>
<dbReference type="InterPro" id="IPR009030">
    <property type="entry name" value="Growth_fac_rcpt_cys_sf"/>
</dbReference>
<evidence type="ECO:0000256" key="5">
    <source>
        <dbReference type="ARBA" id="ARBA00022729"/>
    </source>
</evidence>
<dbReference type="SMART" id="SM00121">
    <property type="entry name" value="IB"/>
    <property type="match status" value="1"/>
</dbReference>
<keyword evidence="12" id="KW-0472">Membrane</keyword>
<feature type="domain" description="CTCK" evidence="13">
    <location>
        <begin position="253"/>
        <end position="327"/>
    </location>
</feature>
<comment type="caution">
    <text evidence="11">Lacks conserved residue(s) required for the propagation of feature annotation.</text>
</comment>
<reference evidence="16" key="2">
    <citation type="submission" date="2025-09" db="UniProtKB">
        <authorList>
            <consortium name="Ensembl"/>
        </authorList>
    </citation>
    <scope>IDENTIFICATION</scope>
</reference>
<dbReference type="FunFam" id="2.10.70.10:FF:000015">
    <property type="entry name" value="CYR61 isoform 1"/>
    <property type="match status" value="1"/>
</dbReference>
<keyword evidence="17" id="KW-1185">Reference proteome</keyword>
<dbReference type="PROSITE" id="PS01225">
    <property type="entry name" value="CTCK_2"/>
    <property type="match status" value="1"/>
</dbReference>
<name>A0A3Q3KB94_MONAL</name>
<comment type="similarity">
    <text evidence="2">Belongs to the CCN family.</text>
</comment>
<evidence type="ECO:0000259" key="13">
    <source>
        <dbReference type="PROSITE" id="PS01225"/>
    </source>
</evidence>
<accession>A0A3Q3KB94</accession>
<organism evidence="16 17">
    <name type="scientific">Monopterus albus</name>
    <name type="common">Swamp eel</name>
    <dbReference type="NCBI Taxonomy" id="43700"/>
    <lineage>
        <taxon>Eukaryota</taxon>
        <taxon>Metazoa</taxon>
        <taxon>Chordata</taxon>
        <taxon>Craniata</taxon>
        <taxon>Vertebrata</taxon>
        <taxon>Euteleostomi</taxon>
        <taxon>Actinopterygii</taxon>
        <taxon>Neopterygii</taxon>
        <taxon>Teleostei</taxon>
        <taxon>Neoteleostei</taxon>
        <taxon>Acanthomorphata</taxon>
        <taxon>Anabantaria</taxon>
        <taxon>Synbranchiformes</taxon>
        <taxon>Synbranchidae</taxon>
        <taxon>Monopterus</taxon>
    </lineage>
</organism>
<dbReference type="InterPro" id="IPR050941">
    <property type="entry name" value="CCN"/>
</dbReference>
<dbReference type="AlphaFoldDB" id="A0A3Q3KB94"/>
<proteinExistence type="inferred from homology"/>
<dbReference type="Pfam" id="PF19035">
    <property type="entry name" value="TSP1_CCN"/>
    <property type="match status" value="1"/>
</dbReference>
<comment type="subcellular location">
    <subcellularLocation>
        <location evidence="1">Secreted</location>
    </subcellularLocation>
</comment>
<dbReference type="Gene3D" id="2.10.70.10">
    <property type="entry name" value="Complement Module, domain 1"/>
    <property type="match status" value="1"/>
</dbReference>
<dbReference type="PROSITE" id="PS50092">
    <property type="entry name" value="TSP1"/>
    <property type="match status" value="1"/>
</dbReference>
<evidence type="ECO:0000259" key="15">
    <source>
        <dbReference type="PROSITE" id="PS51323"/>
    </source>
</evidence>
<dbReference type="SUPFAM" id="SSF57184">
    <property type="entry name" value="Growth factor receptor domain"/>
    <property type="match status" value="1"/>
</dbReference>
<dbReference type="GO" id="GO:0031012">
    <property type="term" value="C:extracellular matrix"/>
    <property type="evidence" value="ECO:0007669"/>
    <property type="project" value="TreeGrafter"/>
</dbReference>
<dbReference type="InterPro" id="IPR006207">
    <property type="entry name" value="Cys_knot_C"/>
</dbReference>
<keyword evidence="6" id="KW-1015">Disulfide bond</keyword>
<keyword evidence="4" id="KW-0597">Phosphoprotein</keyword>
<dbReference type="SMART" id="SM00041">
    <property type="entry name" value="CT"/>
    <property type="match status" value="1"/>
</dbReference>
<evidence type="ECO:0000256" key="11">
    <source>
        <dbReference type="PROSITE-ProRule" id="PRU00039"/>
    </source>
</evidence>
<dbReference type="GO" id="GO:0045597">
    <property type="term" value="P:positive regulation of cell differentiation"/>
    <property type="evidence" value="ECO:0007669"/>
    <property type="project" value="TreeGrafter"/>
</dbReference>
<reference evidence="16" key="1">
    <citation type="submission" date="2025-08" db="UniProtKB">
        <authorList>
            <consortium name="Ensembl"/>
        </authorList>
    </citation>
    <scope>IDENTIFICATION</scope>
</reference>
<dbReference type="GO" id="GO:0051240">
    <property type="term" value="P:positive regulation of multicellular organismal process"/>
    <property type="evidence" value="ECO:0007669"/>
    <property type="project" value="UniProtKB-ARBA"/>
</dbReference>
<evidence type="ECO:0000256" key="4">
    <source>
        <dbReference type="ARBA" id="ARBA00022553"/>
    </source>
</evidence>
<dbReference type="InterPro" id="IPR000867">
    <property type="entry name" value="IGFBP-like"/>
</dbReference>
<dbReference type="Pfam" id="PF00219">
    <property type="entry name" value="IGFBP"/>
    <property type="match status" value="1"/>
</dbReference>
<dbReference type="SUPFAM" id="SSF57603">
    <property type="entry name" value="FnI-like domain"/>
    <property type="match status" value="1"/>
</dbReference>
<evidence type="ECO:0000256" key="12">
    <source>
        <dbReference type="SAM" id="Phobius"/>
    </source>
</evidence>
<evidence type="ECO:0000256" key="10">
    <source>
        <dbReference type="ARBA" id="ARBA00042351"/>
    </source>
</evidence>
<dbReference type="GO" id="GO:0019838">
    <property type="term" value="F:growth factor binding"/>
    <property type="evidence" value="ECO:0007669"/>
    <property type="project" value="UniProtKB-KW"/>
</dbReference>
<dbReference type="GO" id="GO:0005615">
    <property type="term" value="C:extracellular space"/>
    <property type="evidence" value="ECO:0007669"/>
    <property type="project" value="TreeGrafter"/>
</dbReference>
<feature type="domain" description="IGFBP N-terminal" evidence="15">
    <location>
        <begin position="49"/>
        <end position="119"/>
    </location>
</feature>
<dbReference type="GO" id="GO:0007155">
    <property type="term" value="P:cell adhesion"/>
    <property type="evidence" value="ECO:0007669"/>
    <property type="project" value="TreeGrafter"/>
</dbReference>